<dbReference type="Proteomes" id="UP000728185">
    <property type="component" value="Unassembled WGS sequence"/>
</dbReference>
<feature type="compositionally biased region" description="Pro residues" evidence="1">
    <location>
        <begin position="26"/>
        <end position="40"/>
    </location>
</feature>
<gene>
    <name evidence="2" type="ORF">FBUS_08207</name>
</gene>
<feature type="region of interest" description="Disordered" evidence="1">
    <location>
        <begin position="1"/>
        <end position="55"/>
    </location>
</feature>
<keyword evidence="3" id="KW-1185">Reference proteome</keyword>
<proteinExistence type="predicted"/>
<feature type="compositionally biased region" description="Pro residues" evidence="1">
    <location>
        <begin position="1"/>
        <end position="11"/>
    </location>
</feature>
<organism evidence="2 3">
    <name type="scientific">Fasciolopsis buskii</name>
    <dbReference type="NCBI Taxonomy" id="27845"/>
    <lineage>
        <taxon>Eukaryota</taxon>
        <taxon>Metazoa</taxon>
        <taxon>Spiralia</taxon>
        <taxon>Lophotrochozoa</taxon>
        <taxon>Platyhelminthes</taxon>
        <taxon>Trematoda</taxon>
        <taxon>Digenea</taxon>
        <taxon>Plagiorchiida</taxon>
        <taxon>Echinostomata</taxon>
        <taxon>Echinostomatoidea</taxon>
        <taxon>Fasciolidae</taxon>
        <taxon>Fasciolopsis</taxon>
    </lineage>
</organism>
<evidence type="ECO:0000313" key="2">
    <source>
        <dbReference type="EMBL" id="KAA0185116.1"/>
    </source>
</evidence>
<name>A0A8E0VFA8_9TREM</name>
<comment type="caution">
    <text evidence="2">The sequence shown here is derived from an EMBL/GenBank/DDBJ whole genome shotgun (WGS) entry which is preliminary data.</text>
</comment>
<sequence>MPGMGPPPPYTQPAQTYGYGSVAPGPTTPAGPYVPGPGPSSYPRQPGPVLYGNQPPAGQQFVTQGGQPYEVVYVKGKPKKKKLGGLKNAAVGLASGMAGGYLASRLFGGFGGGWGGPCHVGGGFGRWGSWSSLSSLSWSD</sequence>
<protein>
    <submittedName>
        <fullName evidence="2">Uncharacterized protein</fullName>
    </submittedName>
</protein>
<dbReference type="EMBL" id="LUCM01010704">
    <property type="protein sequence ID" value="KAA0185116.1"/>
    <property type="molecule type" value="Genomic_DNA"/>
</dbReference>
<reference evidence="2" key="1">
    <citation type="submission" date="2019-05" db="EMBL/GenBank/DDBJ databases">
        <title>Annotation for the trematode Fasciolopsis buski.</title>
        <authorList>
            <person name="Choi Y.-J."/>
        </authorList>
    </citation>
    <scope>NUCLEOTIDE SEQUENCE</scope>
    <source>
        <strain evidence="2">HT</strain>
        <tissue evidence="2">Whole worm</tissue>
    </source>
</reference>
<dbReference type="AlphaFoldDB" id="A0A8E0VFA8"/>
<accession>A0A8E0VFA8</accession>
<evidence type="ECO:0000256" key="1">
    <source>
        <dbReference type="SAM" id="MobiDB-lite"/>
    </source>
</evidence>
<feature type="compositionally biased region" description="Low complexity" evidence="1">
    <location>
        <begin position="12"/>
        <end position="25"/>
    </location>
</feature>
<evidence type="ECO:0000313" key="3">
    <source>
        <dbReference type="Proteomes" id="UP000728185"/>
    </source>
</evidence>